<feature type="signal peptide" evidence="1">
    <location>
        <begin position="1"/>
        <end position="18"/>
    </location>
</feature>
<name>A0A0J1JEC2_9GAMM</name>
<keyword evidence="1" id="KW-0732">Signal</keyword>
<dbReference type="PATRIC" id="fig|754436.4.peg.2885"/>
<feature type="chain" id="PRO_5005253943" description="DUF2946 domain-containing protein" evidence="1">
    <location>
        <begin position="19"/>
        <end position="139"/>
    </location>
</feature>
<proteinExistence type="predicted"/>
<evidence type="ECO:0000313" key="3">
    <source>
        <dbReference type="Proteomes" id="UP000036426"/>
    </source>
</evidence>
<evidence type="ECO:0000313" key="2">
    <source>
        <dbReference type="EMBL" id="KLV00022.1"/>
    </source>
</evidence>
<dbReference type="AlphaFoldDB" id="A0A0J1JEC2"/>
<evidence type="ECO:0008006" key="4">
    <source>
        <dbReference type="Google" id="ProtNLM"/>
    </source>
</evidence>
<protein>
    <recommendedName>
        <fullName evidence="4">DUF2946 domain-containing protein</fullName>
    </recommendedName>
</protein>
<keyword evidence="3" id="KW-1185">Reference proteome</keyword>
<dbReference type="Proteomes" id="UP000036426">
    <property type="component" value="Unassembled WGS sequence"/>
</dbReference>
<comment type="caution">
    <text evidence="2">The sequence shown here is derived from an EMBL/GenBank/DDBJ whole genome shotgun (WGS) entry which is preliminary data.</text>
</comment>
<dbReference type="EMBL" id="LDOV01000025">
    <property type="protein sequence ID" value="KLV00022.1"/>
    <property type="molecule type" value="Genomic_DNA"/>
</dbReference>
<accession>A0A0J1JEC2</accession>
<organism evidence="2 3">
    <name type="scientific">Photobacterium aphoticum</name>
    <dbReference type="NCBI Taxonomy" id="754436"/>
    <lineage>
        <taxon>Bacteria</taxon>
        <taxon>Pseudomonadati</taxon>
        <taxon>Pseudomonadota</taxon>
        <taxon>Gammaproteobacteria</taxon>
        <taxon>Vibrionales</taxon>
        <taxon>Vibrionaceae</taxon>
        <taxon>Photobacterium</taxon>
    </lineage>
</organism>
<evidence type="ECO:0000256" key="1">
    <source>
        <dbReference type="SAM" id="SignalP"/>
    </source>
</evidence>
<reference evidence="2 3" key="1">
    <citation type="submission" date="2015-05" db="EMBL/GenBank/DDBJ databases">
        <title>Photobacterium galathea sp. nov.</title>
        <authorList>
            <person name="Machado H."/>
            <person name="Gram L."/>
        </authorList>
    </citation>
    <scope>NUCLEOTIDE SEQUENCE [LARGE SCALE GENOMIC DNA]</scope>
    <source>
        <strain evidence="2 3">DSM 25995</strain>
    </source>
</reference>
<sequence length="139" mass="15147">MLLPVLMMISLIIAPVFAMPAHHSLGMMMPATPVTATAPMDSHHAMPDMSQASHASTQTTSHCSDTVMSSNVMSDDASCADMDSMDNCQHCNGQHCQYSTLTTLFTALTDHFQHPQPATWLTDALLTRQERALRPPIHA</sequence>
<gene>
    <name evidence="2" type="ORF">ABT58_13575</name>
</gene>